<feature type="region of interest" description="Disordered" evidence="1">
    <location>
        <begin position="194"/>
        <end position="236"/>
    </location>
</feature>
<organism evidence="2 4">
    <name type="scientific">Pyrus ussuriensis x Pyrus communis</name>
    <dbReference type="NCBI Taxonomy" id="2448454"/>
    <lineage>
        <taxon>Eukaryota</taxon>
        <taxon>Viridiplantae</taxon>
        <taxon>Streptophyta</taxon>
        <taxon>Embryophyta</taxon>
        <taxon>Tracheophyta</taxon>
        <taxon>Spermatophyta</taxon>
        <taxon>Magnoliopsida</taxon>
        <taxon>eudicotyledons</taxon>
        <taxon>Gunneridae</taxon>
        <taxon>Pentapetalae</taxon>
        <taxon>rosids</taxon>
        <taxon>fabids</taxon>
        <taxon>Rosales</taxon>
        <taxon>Rosaceae</taxon>
        <taxon>Amygdaloideae</taxon>
        <taxon>Maleae</taxon>
        <taxon>Pyrus</taxon>
    </lineage>
</organism>
<protein>
    <submittedName>
        <fullName evidence="2">Uncharacterized protein</fullName>
    </submittedName>
</protein>
<dbReference type="EMBL" id="SMOL01000726">
    <property type="protein sequence ID" value="KAB2600590.1"/>
    <property type="molecule type" value="Genomic_DNA"/>
</dbReference>
<evidence type="ECO:0000313" key="2">
    <source>
        <dbReference type="EMBL" id="KAB2600590.1"/>
    </source>
</evidence>
<feature type="compositionally biased region" description="Basic and acidic residues" evidence="1">
    <location>
        <begin position="217"/>
        <end position="236"/>
    </location>
</feature>
<gene>
    <name evidence="3" type="ORF">D8674_040966</name>
    <name evidence="2" type="ORF">D8674_041037</name>
</gene>
<evidence type="ECO:0000256" key="1">
    <source>
        <dbReference type="SAM" id="MobiDB-lite"/>
    </source>
</evidence>
<dbReference type="AlphaFoldDB" id="A0A5N5FH88"/>
<evidence type="ECO:0000313" key="3">
    <source>
        <dbReference type="EMBL" id="KAB2604003.1"/>
    </source>
</evidence>
<reference evidence="2 4" key="2">
    <citation type="submission" date="2019-11" db="EMBL/GenBank/DDBJ databases">
        <title>A de novo genome assembly of a pear dwarfing rootstock.</title>
        <authorList>
            <person name="Wang F."/>
            <person name="Wang J."/>
            <person name="Li S."/>
            <person name="Zhang Y."/>
            <person name="Fang M."/>
            <person name="Ma L."/>
            <person name="Zhao Y."/>
            <person name="Jiang S."/>
        </authorList>
    </citation>
    <scope>NUCLEOTIDE SEQUENCE [LARGE SCALE GENOMIC DNA]</scope>
    <source>
        <strain evidence="2">S2</strain>
        <tissue evidence="2">Leaf</tissue>
    </source>
</reference>
<dbReference type="Proteomes" id="UP000327157">
    <property type="component" value="Unassembled WGS sequence"/>
</dbReference>
<evidence type="ECO:0000313" key="4">
    <source>
        <dbReference type="Proteomes" id="UP000327157"/>
    </source>
</evidence>
<dbReference type="OrthoDB" id="10071381at2759"/>
<dbReference type="EMBL" id="SMOL01000656">
    <property type="protein sequence ID" value="KAB2604003.1"/>
    <property type="molecule type" value="Genomic_DNA"/>
</dbReference>
<reference evidence="2 4" key="1">
    <citation type="submission" date="2019-09" db="EMBL/GenBank/DDBJ databases">
        <authorList>
            <person name="Ou C."/>
        </authorList>
    </citation>
    <scope>NUCLEOTIDE SEQUENCE [LARGE SCALE GENOMIC DNA]</scope>
    <source>
        <strain evidence="2">S2</strain>
        <tissue evidence="2">Leaf</tissue>
    </source>
</reference>
<proteinExistence type="predicted"/>
<keyword evidence="4" id="KW-1185">Reference proteome</keyword>
<name>A0A5N5FH88_9ROSA</name>
<sequence length="236" mass="25894">MYEGIPGTSETIQMNGIENQNDVLAANTDFVTYAQAPSTPGPFEEPNLFAVQEPMACSDHLDFEDNNLSNLASMGGSENAGRMSSPRCGDDSTMVSPNENGYHLGDMEIKQTKPQEHELIESISPVLECLNGTVGALDSHIYWYGMSAELIYLHTGTFDTSTTRVSENEQNNVSAVPSKDVESSLEPNFTKEIEPVRSTEPVIMRGDSAAQPAGVPIEKENRKEEDHNLRFHHTDA</sequence>
<accession>A0A5N5FH88</accession>
<comment type="caution">
    <text evidence="2">The sequence shown here is derived from an EMBL/GenBank/DDBJ whole genome shotgun (WGS) entry which is preliminary data.</text>
</comment>